<organism evidence="2 3">
    <name type="scientific">Heterostelium pallidum (strain ATCC 26659 / Pp 5 / PN500)</name>
    <name type="common">Cellular slime mold</name>
    <name type="synonym">Polysphondylium pallidum</name>
    <dbReference type="NCBI Taxonomy" id="670386"/>
    <lineage>
        <taxon>Eukaryota</taxon>
        <taxon>Amoebozoa</taxon>
        <taxon>Evosea</taxon>
        <taxon>Eumycetozoa</taxon>
        <taxon>Dictyostelia</taxon>
        <taxon>Acytosteliales</taxon>
        <taxon>Acytosteliaceae</taxon>
        <taxon>Heterostelium</taxon>
    </lineage>
</organism>
<reference evidence="2 3" key="1">
    <citation type="journal article" date="2011" name="Genome Res.">
        <title>Phylogeny-wide analysis of social amoeba genomes highlights ancient origins for complex intercellular communication.</title>
        <authorList>
            <person name="Heidel A.J."/>
            <person name="Lawal H.M."/>
            <person name="Felder M."/>
            <person name="Schilde C."/>
            <person name="Helps N.R."/>
            <person name="Tunggal B."/>
            <person name="Rivero F."/>
            <person name="John U."/>
            <person name="Schleicher M."/>
            <person name="Eichinger L."/>
            <person name="Platzer M."/>
            <person name="Noegel A.A."/>
            <person name="Schaap P."/>
            <person name="Gloeckner G."/>
        </authorList>
    </citation>
    <scope>NUCLEOTIDE SEQUENCE [LARGE SCALE GENOMIC DNA]</scope>
    <source>
        <strain evidence="3">ATCC 26659 / Pp 5 / PN500</strain>
    </source>
</reference>
<feature type="region of interest" description="Disordered" evidence="1">
    <location>
        <begin position="1"/>
        <end position="33"/>
    </location>
</feature>
<dbReference type="EMBL" id="ADBJ01000025">
    <property type="protein sequence ID" value="EFA81292.1"/>
    <property type="molecule type" value="Genomic_DNA"/>
</dbReference>
<dbReference type="GeneID" id="31360756"/>
<keyword evidence="3" id="KW-1185">Reference proteome</keyword>
<accession>D3BB85</accession>
<gene>
    <name evidence="2" type="ORF">PPL_05271</name>
</gene>
<evidence type="ECO:0000313" key="2">
    <source>
        <dbReference type="EMBL" id="EFA81292.1"/>
    </source>
</evidence>
<dbReference type="InParanoid" id="D3BB85"/>
<comment type="caution">
    <text evidence="2">The sequence shown here is derived from an EMBL/GenBank/DDBJ whole genome shotgun (WGS) entry which is preliminary data.</text>
</comment>
<proteinExistence type="predicted"/>
<dbReference type="Proteomes" id="UP000001396">
    <property type="component" value="Unassembled WGS sequence"/>
</dbReference>
<dbReference type="AlphaFoldDB" id="D3BB85"/>
<evidence type="ECO:0000313" key="3">
    <source>
        <dbReference type="Proteomes" id="UP000001396"/>
    </source>
</evidence>
<dbReference type="RefSeq" id="XP_020433410.1">
    <property type="nucleotide sequence ID" value="XM_020576161.1"/>
</dbReference>
<sequence>MTQKFSKFVIDDEASSSDEDGGEHITINLNENA</sequence>
<evidence type="ECO:0000256" key="1">
    <source>
        <dbReference type="SAM" id="MobiDB-lite"/>
    </source>
</evidence>
<feature type="compositionally biased region" description="Acidic residues" evidence="1">
    <location>
        <begin position="11"/>
        <end position="21"/>
    </location>
</feature>
<protein>
    <submittedName>
        <fullName evidence="2">Uncharacterized protein</fullName>
    </submittedName>
</protein>
<name>D3BB85_HETP5</name>